<dbReference type="RefSeq" id="WP_252854156.1">
    <property type="nucleotide sequence ID" value="NZ_JAMXLR010000065.1"/>
</dbReference>
<evidence type="ECO:0000313" key="3">
    <source>
        <dbReference type="EMBL" id="MCO6046040.1"/>
    </source>
</evidence>
<feature type="domain" description="DUF1570" evidence="2">
    <location>
        <begin position="197"/>
        <end position="321"/>
    </location>
</feature>
<protein>
    <submittedName>
        <fullName evidence="3">DUF1570 domain-containing protein</fullName>
    </submittedName>
</protein>
<gene>
    <name evidence="3" type="ORF">NG895_19240</name>
</gene>
<accession>A0A9X2FBU7</accession>
<sequence>MIRICLPLVVLAMLTSSMAAAQDFMFSAKYNGDELEGRPLLWTDQQMLILARDGALHTVDPRQAEEARKTAPRFQGYTTSEMRSALYDEFGRAKTVTSTGHYLVVHRPGESDAWATRFEELYRSFQNYFRVRGFKLHRPKYPLVAVIYDSEQEYHEAARKTGAELQPNTLGHYDPTSNRVLMFDRVGNHDRDWGITANTIVHEATHQMAFNTGLHSRTATTPQWVVEGLATMFEARGVYQSGAGDTRRDRINQGRLDDYFHFVDSATGKLTLGELVASDTPFRTSSQRAYAEAWALTFFLSETRPREYEQYLKLTAARKPLSEYEPVERVRDFQSVFGNDLTMLESNFRTWMNELR</sequence>
<dbReference type="Pfam" id="PF07607">
    <property type="entry name" value="DUF1570"/>
    <property type="match status" value="1"/>
</dbReference>
<proteinExistence type="predicted"/>
<dbReference type="EMBL" id="JAMXLR010000065">
    <property type="protein sequence ID" value="MCO6046040.1"/>
    <property type="molecule type" value="Genomic_DNA"/>
</dbReference>
<keyword evidence="4" id="KW-1185">Reference proteome</keyword>
<feature type="chain" id="PRO_5040980120" evidence="1">
    <location>
        <begin position="22"/>
        <end position="356"/>
    </location>
</feature>
<keyword evidence="1" id="KW-0732">Signal</keyword>
<name>A0A9X2FBU7_9BACT</name>
<comment type="caution">
    <text evidence="3">The sequence shown here is derived from an EMBL/GenBank/DDBJ whole genome shotgun (WGS) entry which is preliminary data.</text>
</comment>
<dbReference type="AlphaFoldDB" id="A0A9X2FBU7"/>
<feature type="signal peptide" evidence="1">
    <location>
        <begin position="1"/>
        <end position="21"/>
    </location>
</feature>
<dbReference type="Proteomes" id="UP001155241">
    <property type="component" value="Unassembled WGS sequence"/>
</dbReference>
<evidence type="ECO:0000259" key="2">
    <source>
        <dbReference type="Pfam" id="PF07607"/>
    </source>
</evidence>
<reference evidence="3" key="1">
    <citation type="submission" date="2022-06" db="EMBL/GenBank/DDBJ databases">
        <title>Aeoliella straminimaris, a novel planctomycete from sediments.</title>
        <authorList>
            <person name="Vitorino I.R."/>
            <person name="Lage O.M."/>
        </authorList>
    </citation>
    <scope>NUCLEOTIDE SEQUENCE</scope>
    <source>
        <strain evidence="3">ICT_H6.2</strain>
    </source>
</reference>
<dbReference type="InterPro" id="IPR011464">
    <property type="entry name" value="DUF1570"/>
</dbReference>
<evidence type="ECO:0000256" key="1">
    <source>
        <dbReference type="SAM" id="SignalP"/>
    </source>
</evidence>
<organism evidence="3 4">
    <name type="scientific">Aeoliella straminimaris</name>
    <dbReference type="NCBI Taxonomy" id="2954799"/>
    <lineage>
        <taxon>Bacteria</taxon>
        <taxon>Pseudomonadati</taxon>
        <taxon>Planctomycetota</taxon>
        <taxon>Planctomycetia</taxon>
        <taxon>Pirellulales</taxon>
        <taxon>Lacipirellulaceae</taxon>
        <taxon>Aeoliella</taxon>
    </lineage>
</organism>
<evidence type="ECO:0000313" key="4">
    <source>
        <dbReference type="Proteomes" id="UP001155241"/>
    </source>
</evidence>